<keyword evidence="4" id="KW-0560">Oxidoreductase</keyword>
<evidence type="ECO:0000256" key="4">
    <source>
        <dbReference type="ARBA" id="ARBA00023002"/>
    </source>
</evidence>
<gene>
    <name evidence="6" type="ORF">C0Q70_05768</name>
</gene>
<organism evidence="6 7">
    <name type="scientific">Pomacea canaliculata</name>
    <name type="common">Golden apple snail</name>
    <dbReference type="NCBI Taxonomy" id="400727"/>
    <lineage>
        <taxon>Eukaryota</taxon>
        <taxon>Metazoa</taxon>
        <taxon>Spiralia</taxon>
        <taxon>Lophotrochozoa</taxon>
        <taxon>Mollusca</taxon>
        <taxon>Gastropoda</taxon>
        <taxon>Caenogastropoda</taxon>
        <taxon>Architaenioglossa</taxon>
        <taxon>Ampullarioidea</taxon>
        <taxon>Ampullariidae</taxon>
        <taxon>Pomacea</taxon>
    </lineage>
</organism>
<dbReference type="GO" id="GO:0008395">
    <property type="term" value="F:steroid hydroxylase activity"/>
    <property type="evidence" value="ECO:0007669"/>
    <property type="project" value="TreeGrafter"/>
</dbReference>
<dbReference type="GO" id="GO:0020037">
    <property type="term" value="F:heme binding"/>
    <property type="evidence" value="ECO:0007669"/>
    <property type="project" value="InterPro"/>
</dbReference>
<keyword evidence="2" id="KW-0349">Heme</keyword>
<keyword evidence="5" id="KW-0408">Iron</keyword>
<evidence type="ECO:0000313" key="6">
    <source>
        <dbReference type="EMBL" id="PVD34493.1"/>
    </source>
</evidence>
<evidence type="ECO:0000313" key="7">
    <source>
        <dbReference type="Proteomes" id="UP000245119"/>
    </source>
</evidence>
<dbReference type="PANTHER" id="PTHR24302:SF15">
    <property type="entry name" value="FATTY-ACID PEROXYGENASE"/>
    <property type="match status" value="1"/>
</dbReference>
<dbReference type="SUPFAM" id="SSF48264">
    <property type="entry name" value="Cytochrome P450"/>
    <property type="match status" value="1"/>
</dbReference>
<dbReference type="PANTHER" id="PTHR24302">
    <property type="entry name" value="CYTOCHROME P450 FAMILY 3"/>
    <property type="match status" value="1"/>
</dbReference>
<dbReference type="Gene3D" id="1.10.630.10">
    <property type="entry name" value="Cytochrome P450"/>
    <property type="match status" value="1"/>
</dbReference>
<proteinExistence type="inferred from homology"/>
<sequence>MGIRGPKPGFLLGNLDEILKKGPQQCFTDWQKEYGNVYGLFVQVDVETYGSKIKHPNSISHPACHHVERLCNSFSMDVIAGTAFGIEVDSLKTPGDPFLALIQRIRSVPSWMFTVLFLFPKFTPLLRRLGIAIAPEKDVTTLMNLIRRAIKERRQGTETYPDILQLMLEAENEGDKETEVDPEIDHSKELRTSAGWTRKGLTESEIEANSFIFLVAGYENTALMMAFLLFELANHPECLQKVQEELDEKLGKKEVDYQTVQELTYLEMCLNETMRLYPPGVTHTPEAELLASVQLPAVRLRPQKLYWDEASVSRDEDGHRCLAATVLSRSFPKASHPPKMAKSPILKPQDTLWIRLEARK</sequence>
<dbReference type="GO" id="GO:0005506">
    <property type="term" value="F:iron ion binding"/>
    <property type="evidence" value="ECO:0007669"/>
    <property type="project" value="InterPro"/>
</dbReference>
<dbReference type="AlphaFoldDB" id="A0A2T7PM39"/>
<accession>A0A2T7PM39</accession>
<comment type="caution">
    <text evidence="6">The sequence shown here is derived from an EMBL/GenBank/DDBJ whole genome shotgun (WGS) entry which is preliminary data.</text>
</comment>
<keyword evidence="7" id="KW-1185">Reference proteome</keyword>
<dbReference type="STRING" id="400727.A0A2T7PM39"/>
<dbReference type="OrthoDB" id="2789670at2759"/>
<evidence type="ECO:0000256" key="2">
    <source>
        <dbReference type="ARBA" id="ARBA00022617"/>
    </source>
</evidence>
<protein>
    <recommendedName>
        <fullName evidence="8">Cytochrome P450</fullName>
    </recommendedName>
</protein>
<dbReference type="EMBL" id="PZQS01000003">
    <property type="protein sequence ID" value="PVD34493.1"/>
    <property type="molecule type" value="Genomic_DNA"/>
</dbReference>
<dbReference type="InterPro" id="IPR036396">
    <property type="entry name" value="Cyt_P450_sf"/>
</dbReference>
<dbReference type="InterPro" id="IPR050705">
    <property type="entry name" value="Cytochrome_P450_3A"/>
</dbReference>
<dbReference type="GO" id="GO:0016705">
    <property type="term" value="F:oxidoreductase activity, acting on paired donors, with incorporation or reduction of molecular oxygen"/>
    <property type="evidence" value="ECO:0007669"/>
    <property type="project" value="InterPro"/>
</dbReference>
<evidence type="ECO:0000256" key="3">
    <source>
        <dbReference type="ARBA" id="ARBA00022723"/>
    </source>
</evidence>
<name>A0A2T7PM39_POMCA</name>
<dbReference type="Pfam" id="PF00067">
    <property type="entry name" value="p450"/>
    <property type="match status" value="1"/>
</dbReference>
<comment type="similarity">
    <text evidence="1">Belongs to the cytochrome P450 family.</text>
</comment>
<evidence type="ECO:0000256" key="1">
    <source>
        <dbReference type="ARBA" id="ARBA00010617"/>
    </source>
</evidence>
<keyword evidence="3" id="KW-0479">Metal-binding</keyword>
<reference evidence="6 7" key="1">
    <citation type="submission" date="2018-04" db="EMBL/GenBank/DDBJ databases">
        <title>The genome of golden apple snail Pomacea canaliculata provides insight into stress tolerance and invasive adaptation.</title>
        <authorList>
            <person name="Liu C."/>
            <person name="Liu B."/>
            <person name="Ren Y."/>
            <person name="Zhang Y."/>
            <person name="Wang H."/>
            <person name="Li S."/>
            <person name="Jiang F."/>
            <person name="Yin L."/>
            <person name="Zhang G."/>
            <person name="Qian W."/>
            <person name="Fan W."/>
        </authorList>
    </citation>
    <scope>NUCLEOTIDE SEQUENCE [LARGE SCALE GENOMIC DNA]</scope>
    <source>
        <strain evidence="6">SZHN2017</strain>
        <tissue evidence="6">Muscle</tissue>
    </source>
</reference>
<evidence type="ECO:0008006" key="8">
    <source>
        <dbReference type="Google" id="ProtNLM"/>
    </source>
</evidence>
<dbReference type="InterPro" id="IPR001128">
    <property type="entry name" value="Cyt_P450"/>
</dbReference>
<dbReference type="Proteomes" id="UP000245119">
    <property type="component" value="Linkage Group LG3"/>
</dbReference>
<evidence type="ECO:0000256" key="5">
    <source>
        <dbReference type="ARBA" id="ARBA00023004"/>
    </source>
</evidence>